<accession>A0ABN8P170</accession>
<feature type="transmembrane region" description="Helical" evidence="12">
    <location>
        <begin position="25"/>
        <end position="49"/>
    </location>
</feature>
<evidence type="ECO:0000256" key="11">
    <source>
        <dbReference type="ARBA" id="ARBA00024803"/>
    </source>
</evidence>
<organism evidence="13 14">
    <name type="scientific">Porites lobata</name>
    <dbReference type="NCBI Taxonomy" id="104759"/>
    <lineage>
        <taxon>Eukaryota</taxon>
        <taxon>Metazoa</taxon>
        <taxon>Cnidaria</taxon>
        <taxon>Anthozoa</taxon>
        <taxon>Hexacorallia</taxon>
        <taxon>Scleractinia</taxon>
        <taxon>Fungiina</taxon>
        <taxon>Poritidae</taxon>
        <taxon>Porites</taxon>
    </lineage>
</organism>
<dbReference type="PANTHER" id="PTHR14605">
    <property type="entry name" value="CHST5 PROTEIN"/>
    <property type="match status" value="1"/>
</dbReference>
<evidence type="ECO:0000313" key="13">
    <source>
        <dbReference type="EMBL" id="CAH3130010.1"/>
    </source>
</evidence>
<keyword evidence="6 12" id="KW-1133">Transmembrane helix</keyword>
<dbReference type="EMBL" id="CALNXK010000047">
    <property type="protein sequence ID" value="CAH3130010.1"/>
    <property type="molecule type" value="Genomic_DNA"/>
</dbReference>
<keyword evidence="14" id="KW-1185">Reference proteome</keyword>
<evidence type="ECO:0000256" key="8">
    <source>
        <dbReference type="ARBA" id="ARBA00023136"/>
    </source>
</evidence>
<comment type="function">
    <text evidence="11">Transmembrane component of the tectonic-like complex, a complex localized at the transition zone of primary cilia and acting as a barrier that prevents diffusion of transmembrane proteins between the cilia and plasma membranes. Required for ciliogenesis and sonic hedgehog/SHH signaling.</text>
</comment>
<keyword evidence="9" id="KW-0325">Glycoprotein</keyword>
<comment type="similarity">
    <text evidence="2">Belongs to the TMEM231 family.</text>
</comment>
<name>A0ABN8P170_9CNID</name>
<sequence>MVMYEVHSHPVRQKYKTHICSRATLFQFFAIILTFIPPLIIAYVTHGFWLKESSYREQPDVRFKHEILLIVQGNTPGSFLAYSTFQNFNQLLQQNLRIPLIKSWEKDVNLDGKYDSLHFNIEVPLADSEAIHSVQLLLIFDYQLHKYVSLQMESIAYIYYSSPLAGAQFSTTGQLRLQQSSPLPHKGIHNVYNVSVINGTSTNAQAYNLYDIFASYVQRNVTTEYASDYPVWTSGRATGQPFALQGTVFYPEEIIIYRPGFWQLIKMAWIQYLAILLIFLFVFGRVKRFVFENQVVTTVPLKIEKEHQE</sequence>
<evidence type="ECO:0000256" key="3">
    <source>
        <dbReference type="ARBA" id="ARBA00015087"/>
    </source>
</evidence>
<dbReference type="Proteomes" id="UP001159405">
    <property type="component" value="Unassembled WGS sequence"/>
</dbReference>
<dbReference type="Pfam" id="PF10149">
    <property type="entry name" value="TM231"/>
    <property type="match status" value="1"/>
</dbReference>
<feature type="transmembrane region" description="Helical" evidence="12">
    <location>
        <begin position="261"/>
        <end position="283"/>
    </location>
</feature>
<keyword evidence="8 12" id="KW-0472">Membrane</keyword>
<gene>
    <name evidence="13" type="ORF">PLOB_00034379</name>
</gene>
<keyword evidence="5 12" id="KW-0812">Transmembrane</keyword>
<evidence type="ECO:0000313" key="14">
    <source>
        <dbReference type="Proteomes" id="UP001159405"/>
    </source>
</evidence>
<evidence type="ECO:0000256" key="12">
    <source>
        <dbReference type="SAM" id="Phobius"/>
    </source>
</evidence>
<evidence type="ECO:0000256" key="9">
    <source>
        <dbReference type="ARBA" id="ARBA00023180"/>
    </source>
</evidence>
<evidence type="ECO:0000256" key="10">
    <source>
        <dbReference type="ARBA" id="ARBA00023273"/>
    </source>
</evidence>
<protein>
    <recommendedName>
        <fullName evidence="3">Transmembrane protein 231</fullName>
    </recommendedName>
</protein>
<keyword evidence="7" id="KW-0969">Cilium</keyword>
<evidence type="ECO:0000256" key="4">
    <source>
        <dbReference type="ARBA" id="ARBA00022475"/>
    </source>
</evidence>
<keyword evidence="4" id="KW-1003">Cell membrane</keyword>
<dbReference type="PANTHER" id="PTHR14605:SF1">
    <property type="entry name" value="TRANSMEMBRANE PROTEIN 231"/>
    <property type="match status" value="1"/>
</dbReference>
<keyword evidence="10" id="KW-0966">Cell projection</keyword>
<evidence type="ECO:0000256" key="1">
    <source>
        <dbReference type="ARBA" id="ARBA00004272"/>
    </source>
</evidence>
<evidence type="ECO:0000256" key="6">
    <source>
        <dbReference type="ARBA" id="ARBA00022989"/>
    </source>
</evidence>
<evidence type="ECO:0000256" key="2">
    <source>
        <dbReference type="ARBA" id="ARBA00009082"/>
    </source>
</evidence>
<dbReference type="InterPro" id="IPR019306">
    <property type="entry name" value="TMEM231"/>
</dbReference>
<evidence type="ECO:0000256" key="7">
    <source>
        <dbReference type="ARBA" id="ARBA00023069"/>
    </source>
</evidence>
<evidence type="ECO:0000256" key="5">
    <source>
        <dbReference type="ARBA" id="ARBA00022692"/>
    </source>
</evidence>
<proteinExistence type="inferred from homology"/>
<comment type="subcellular location">
    <subcellularLocation>
        <location evidence="1">Cell projection</location>
        <location evidence="1">Cilium membrane</location>
        <topology evidence="1">Multi-pass membrane protein</topology>
    </subcellularLocation>
</comment>
<reference evidence="13 14" key="1">
    <citation type="submission" date="2022-05" db="EMBL/GenBank/DDBJ databases">
        <authorList>
            <consortium name="Genoscope - CEA"/>
            <person name="William W."/>
        </authorList>
    </citation>
    <scope>NUCLEOTIDE SEQUENCE [LARGE SCALE GENOMIC DNA]</scope>
</reference>
<comment type="caution">
    <text evidence="13">The sequence shown here is derived from an EMBL/GenBank/DDBJ whole genome shotgun (WGS) entry which is preliminary data.</text>
</comment>